<evidence type="ECO:0000256" key="1">
    <source>
        <dbReference type="ARBA" id="ARBA00004141"/>
    </source>
</evidence>
<feature type="transmembrane region" description="Helical" evidence="5">
    <location>
        <begin position="26"/>
        <end position="46"/>
    </location>
</feature>
<evidence type="ECO:0000256" key="3">
    <source>
        <dbReference type="ARBA" id="ARBA00022989"/>
    </source>
</evidence>
<comment type="caution">
    <text evidence="7">The sequence shown here is derived from an EMBL/GenBank/DDBJ whole genome shotgun (WGS) entry which is preliminary data.</text>
</comment>
<feature type="transmembrane region" description="Helical" evidence="5">
    <location>
        <begin position="386"/>
        <end position="417"/>
    </location>
</feature>
<dbReference type="InterPro" id="IPR051533">
    <property type="entry name" value="WaaL-like"/>
</dbReference>
<keyword evidence="3 5" id="KW-1133">Transmembrane helix</keyword>
<feature type="transmembrane region" description="Helical" evidence="5">
    <location>
        <begin position="224"/>
        <end position="243"/>
    </location>
</feature>
<sequence>MLAVIGVAFFVFGAFPSQNDKPLAFVQGRVSIVALSLVCLLTYGFIIHPSQSLNSLRSLFRRNFNKLILLWFGLVNISAYLAPNRELAFLGSEWGQMGILQLGLCIAVFLVGQLVFLEDKFWKCLSYGLLLMLFLTFLECIGYKPLFWLPTVDGLPATTIGQRGHLAGFFAVTAGAAAYRRSYLSLLMSGLGIVLCNNTSAFLGFLILCLMLILLKEVSKREKWLIAVMLFGITTLFANTSLITKDICHSVGHKNCIEIKDTTSANTISLRGRFEIWEASIGMIKARPLFGWGDEQFESRWLSFLPTEKSKKVAKDFLGLPQSTPLEGDGPAYSYIGFDGKTHFGLVRNIHPHNAFLEEIQNHGVVAAASLLLCFALIIKRQTRIIVYLVPYLIYLAAWFYLFSVTPMFFFLLGIFIRQEGGNINE</sequence>
<evidence type="ECO:0000313" key="7">
    <source>
        <dbReference type="EMBL" id="GAA5503349.1"/>
    </source>
</evidence>
<evidence type="ECO:0000256" key="4">
    <source>
        <dbReference type="ARBA" id="ARBA00023136"/>
    </source>
</evidence>
<evidence type="ECO:0000313" key="8">
    <source>
        <dbReference type="Proteomes" id="UP001458946"/>
    </source>
</evidence>
<dbReference type="PANTHER" id="PTHR37422">
    <property type="entry name" value="TEICHURONIC ACID BIOSYNTHESIS PROTEIN TUAE"/>
    <property type="match status" value="1"/>
</dbReference>
<name>A0ABP9VDN3_9DEIO</name>
<reference evidence="7 8" key="1">
    <citation type="submission" date="2024-02" db="EMBL/GenBank/DDBJ databases">
        <title>Deinococcus xinjiangensis NBRC 107630.</title>
        <authorList>
            <person name="Ichikawa N."/>
            <person name="Katano-Makiyama Y."/>
            <person name="Hidaka K."/>
        </authorList>
    </citation>
    <scope>NUCLEOTIDE SEQUENCE [LARGE SCALE GENOMIC DNA]</scope>
    <source>
        <strain evidence="7 8">NBRC 107630</strain>
    </source>
</reference>
<dbReference type="Proteomes" id="UP001458946">
    <property type="component" value="Unassembled WGS sequence"/>
</dbReference>
<protein>
    <recommendedName>
        <fullName evidence="6">O-antigen ligase-related domain-containing protein</fullName>
    </recommendedName>
</protein>
<feature type="transmembrane region" description="Helical" evidence="5">
    <location>
        <begin position="67"/>
        <end position="83"/>
    </location>
</feature>
<dbReference type="Pfam" id="PF04932">
    <property type="entry name" value="Wzy_C"/>
    <property type="match status" value="1"/>
</dbReference>
<proteinExistence type="predicted"/>
<dbReference type="PANTHER" id="PTHR37422:SF13">
    <property type="entry name" value="LIPOPOLYSACCHARIDE BIOSYNTHESIS PROTEIN PA4999-RELATED"/>
    <property type="match status" value="1"/>
</dbReference>
<keyword evidence="8" id="KW-1185">Reference proteome</keyword>
<gene>
    <name evidence="7" type="ORF">Dxin01_03106</name>
</gene>
<feature type="domain" description="O-antigen ligase-related" evidence="6">
    <location>
        <begin position="185"/>
        <end position="371"/>
    </location>
</feature>
<evidence type="ECO:0000259" key="6">
    <source>
        <dbReference type="Pfam" id="PF04932"/>
    </source>
</evidence>
<feature type="transmembrane region" description="Helical" evidence="5">
    <location>
        <begin position="124"/>
        <end position="146"/>
    </location>
</feature>
<feature type="transmembrane region" description="Helical" evidence="5">
    <location>
        <begin position="95"/>
        <end position="117"/>
    </location>
</feature>
<feature type="transmembrane region" description="Helical" evidence="5">
    <location>
        <begin position="191"/>
        <end position="215"/>
    </location>
</feature>
<dbReference type="RefSeq" id="WP_353543319.1">
    <property type="nucleotide sequence ID" value="NZ_BAABRN010000046.1"/>
</dbReference>
<evidence type="ECO:0000256" key="2">
    <source>
        <dbReference type="ARBA" id="ARBA00022692"/>
    </source>
</evidence>
<comment type="subcellular location">
    <subcellularLocation>
        <location evidence="1">Membrane</location>
        <topology evidence="1">Multi-pass membrane protein</topology>
    </subcellularLocation>
</comment>
<keyword evidence="4 5" id="KW-0472">Membrane</keyword>
<dbReference type="EMBL" id="BAABRN010000046">
    <property type="protein sequence ID" value="GAA5503349.1"/>
    <property type="molecule type" value="Genomic_DNA"/>
</dbReference>
<dbReference type="InterPro" id="IPR007016">
    <property type="entry name" value="O-antigen_ligase-rel_domated"/>
</dbReference>
<evidence type="ECO:0000256" key="5">
    <source>
        <dbReference type="SAM" id="Phobius"/>
    </source>
</evidence>
<accession>A0ABP9VDN3</accession>
<keyword evidence="2 5" id="KW-0812">Transmembrane</keyword>
<organism evidence="7 8">
    <name type="scientific">Deinococcus xinjiangensis</name>
    <dbReference type="NCBI Taxonomy" id="457454"/>
    <lineage>
        <taxon>Bacteria</taxon>
        <taxon>Thermotogati</taxon>
        <taxon>Deinococcota</taxon>
        <taxon>Deinococci</taxon>
        <taxon>Deinococcales</taxon>
        <taxon>Deinococcaceae</taxon>
        <taxon>Deinococcus</taxon>
    </lineage>
</organism>